<feature type="region of interest" description="Disordered" evidence="1">
    <location>
        <begin position="17"/>
        <end position="56"/>
    </location>
</feature>
<evidence type="ECO:0000313" key="3">
    <source>
        <dbReference type="Proteomes" id="UP001272137"/>
    </source>
</evidence>
<comment type="caution">
    <text evidence="2">The sequence shown here is derived from an EMBL/GenBank/DDBJ whole genome shotgun (WGS) entry which is preliminary data.</text>
</comment>
<proteinExistence type="predicted"/>
<gene>
    <name evidence="2" type="ORF">C7S16_5738</name>
</gene>
<evidence type="ECO:0000313" key="2">
    <source>
        <dbReference type="EMBL" id="MDW9252087.1"/>
    </source>
</evidence>
<sequence length="56" mass="6306">MSRYDVPRAARRQLIEPRRVSAWPEQASAPYQAGSSIPAESRRPTKRPITASSDRP</sequence>
<dbReference type="AlphaFoldDB" id="A0AAW9CPJ0"/>
<accession>A0AAW9CPJ0</accession>
<reference evidence="2" key="1">
    <citation type="submission" date="2018-08" db="EMBL/GenBank/DDBJ databases">
        <title>Identification of Burkholderia cepacia strains that express a Burkholderia pseudomallei-like capsular polysaccharide.</title>
        <authorList>
            <person name="Burtnick M.N."/>
            <person name="Vongsouvath M."/>
            <person name="Newton P."/>
            <person name="Wuthiekanun V."/>
            <person name="Limmathurotsakul D."/>
            <person name="Brett P.J."/>
            <person name="Chantratita N."/>
            <person name="Dance D.A."/>
        </authorList>
    </citation>
    <scope>NUCLEOTIDE SEQUENCE</scope>
    <source>
        <strain evidence="2">SBXCC001</strain>
    </source>
</reference>
<organism evidence="2 3">
    <name type="scientific">Burkholderia thailandensis</name>
    <dbReference type="NCBI Taxonomy" id="57975"/>
    <lineage>
        <taxon>Bacteria</taxon>
        <taxon>Pseudomonadati</taxon>
        <taxon>Pseudomonadota</taxon>
        <taxon>Betaproteobacteria</taxon>
        <taxon>Burkholderiales</taxon>
        <taxon>Burkholderiaceae</taxon>
        <taxon>Burkholderia</taxon>
        <taxon>pseudomallei group</taxon>
    </lineage>
</organism>
<protein>
    <submittedName>
        <fullName evidence="2">Uncharacterized protein</fullName>
    </submittedName>
</protein>
<name>A0AAW9CPJ0_BURTH</name>
<dbReference type="Proteomes" id="UP001272137">
    <property type="component" value="Unassembled WGS sequence"/>
</dbReference>
<dbReference type="EMBL" id="QXCT01000001">
    <property type="protein sequence ID" value="MDW9252087.1"/>
    <property type="molecule type" value="Genomic_DNA"/>
</dbReference>
<evidence type="ECO:0000256" key="1">
    <source>
        <dbReference type="SAM" id="MobiDB-lite"/>
    </source>
</evidence>